<gene>
    <name evidence="11" type="ORF">BX592_104305</name>
</gene>
<dbReference type="InterPro" id="IPR017871">
    <property type="entry name" value="ABC_transporter-like_CS"/>
</dbReference>
<dbReference type="EMBL" id="SORE01000004">
    <property type="protein sequence ID" value="TDY53018.1"/>
    <property type="molecule type" value="Genomic_DNA"/>
</dbReference>
<comment type="caution">
    <text evidence="11">The sequence shown here is derived from an EMBL/GenBank/DDBJ whole genome shotgun (WGS) entry which is preliminary data.</text>
</comment>
<evidence type="ECO:0000256" key="9">
    <source>
        <dbReference type="SAM" id="MobiDB-lite"/>
    </source>
</evidence>
<dbReference type="Proteomes" id="UP000295509">
    <property type="component" value="Unassembled WGS sequence"/>
</dbReference>
<dbReference type="OrthoDB" id="9783039at2"/>
<dbReference type="AlphaFoldDB" id="A0A4V6QD61"/>
<keyword evidence="6 11" id="KW-0067">ATP-binding</keyword>
<sequence length="355" mass="38521">MSTTGFSTSFNGLAGVDLDVELEEERTREADPGHAHAAGSAAHARPAAGTPAGTPGCDRRIASAYRTALREHSERRSEDDSVELRGVRKQYGTRTVLADLDLSIKRGSFVSIVGRSGCGKSTLLRLVAGLEAPTAGTVDKRPAEGDVSHSASQRARFDTRIMFQDARLLPWKTVLQNVMLGLSRGARDDARAVLAEVGLIERANDWPAQLSGGQRQRVALARALVHRPQLLLLDEPLGALDALTRIEMHALIERLWREHRFTALLVTHDVHEAVALADRVLLIDEGRIALDLPVPLARPRERASAAFASLEDRVLRQVLRREVDDGALAAPTRGAAEGKSISTPPARPTSIRWAV</sequence>
<dbReference type="PANTHER" id="PTHR42788:SF17">
    <property type="entry name" value="ALIPHATIC SULFONATES IMPORT ATP-BINDING PROTEIN SSUB"/>
    <property type="match status" value="1"/>
</dbReference>
<dbReference type="Pfam" id="PF00005">
    <property type="entry name" value="ABC_tran"/>
    <property type="match status" value="1"/>
</dbReference>
<feature type="compositionally biased region" description="Low complexity" evidence="9">
    <location>
        <begin position="35"/>
        <end position="56"/>
    </location>
</feature>
<dbReference type="GO" id="GO:0016887">
    <property type="term" value="F:ATP hydrolysis activity"/>
    <property type="evidence" value="ECO:0007669"/>
    <property type="project" value="InterPro"/>
</dbReference>
<keyword evidence="5" id="KW-0547">Nucleotide-binding</keyword>
<comment type="similarity">
    <text evidence="1">Belongs to the ABC transporter superfamily.</text>
</comment>
<feature type="compositionally biased region" description="Basic and acidic residues" evidence="9">
    <location>
        <begin position="25"/>
        <end position="34"/>
    </location>
</feature>
<evidence type="ECO:0000256" key="5">
    <source>
        <dbReference type="ARBA" id="ARBA00022741"/>
    </source>
</evidence>
<evidence type="ECO:0000256" key="7">
    <source>
        <dbReference type="ARBA" id="ARBA00022967"/>
    </source>
</evidence>
<accession>A0A4V6QD61</accession>
<keyword evidence="12" id="KW-1185">Reference proteome</keyword>
<evidence type="ECO:0000256" key="6">
    <source>
        <dbReference type="ARBA" id="ARBA00022840"/>
    </source>
</evidence>
<evidence type="ECO:0000259" key="10">
    <source>
        <dbReference type="PROSITE" id="PS50893"/>
    </source>
</evidence>
<dbReference type="PROSITE" id="PS00211">
    <property type="entry name" value="ABC_TRANSPORTER_1"/>
    <property type="match status" value="1"/>
</dbReference>
<keyword evidence="8" id="KW-0472">Membrane</keyword>
<dbReference type="Gene3D" id="3.40.50.300">
    <property type="entry name" value="P-loop containing nucleotide triphosphate hydrolases"/>
    <property type="match status" value="1"/>
</dbReference>
<protein>
    <submittedName>
        <fullName evidence="11">Sulfonate transport system ATP-binding protein</fullName>
    </submittedName>
</protein>
<keyword evidence="4" id="KW-0997">Cell inner membrane</keyword>
<evidence type="ECO:0000313" key="12">
    <source>
        <dbReference type="Proteomes" id="UP000295509"/>
    </source>
</evidence>
<evidence type="ECO:0000256" key="3">
    <source>
        <dbReference type="ARBA" id="ARBA00022475"/>
    </source>
</evidence>
<dbReference type="InterPro" id="IPR050166">
    <property type="entry name" value="ABC_transporter_ATP-bind"/>
</dbReference>
<dbReference type="GO" id="GO:0005524">
    <property type="term" value="F:ATP binding"/>
    <property type="evidence" value="ECO:0007669"/>
    <property type="project" value="UniProtKB-KW"/>
</dbReference>
<evidence type="ECO:0000313" key="11">
    <source>
        <dbReference type="EMBL" id="TDY53018.1"/>
    </source>
</evidence>
<name>A0A4V6QD61_9BURK</name>
<dbReference type="InterPro" id="IPR003593">
    <property type="entry name" value="AAA+_ATPase"/>
</dbReference>
<dbReference type="InterPro" id="IPR027417">
    <property type="entry name" value="P-loop_NTPase"/>
</dbReference>
<feature type="region of interest" description="Disordered" evidence="9">
    <location>
        <begin position="17"/>
        <end position="58"/>
    </location>
</feature>
<evidence type="ECO:0000256" key="1">
    <source>
        <dbReference type="ARBA" id="ARBA00005417"/>
    </source>
</evidence>
<keyword evidence="2" id="KW-0813">Transport</keyword>
<dbReference type="PANTHER" id="PTHR42788">
    <property type="entry name" value="TAURINE IMPORT ATP-BINDING PROTEIN-RELATED"/>
    <property type="match status" value="1"/>
</dbReference>
<keyword evidence="3" id="KW-1003">Cell membrane</keyword>
<dbReference type="CDD" id="cd03293">
    <property type="entry name" value="ABC_NrtD_SsuB_transporters"/>
    <property type="match status" value="1"/>
</dbReference>
<organism evidence="11 12">
    <name type="scientific">Paraburkholderia rhizosphaerae</name>
    <dbReference type="NCBI Taxonomy" id="480658"/>
    <lineage>
        <taxon>Bacteria</taxon>
        <taxon>Pseudomonadati</taxon>
        <taxon>Pseudomonadota</taxon>
        <taxon>Betaproteobacteria</taxon>
        <taxon>Burkholderiales</taxon>
        <taxon>Burkholderiaceae</taxon>
        <taxon>Paraburkholderia</taxon>
    </lineage>
</organism>
<reference evidence="11 12" key="1">
    <citation type="submission" date="2019-03" db="EMBL/GenBank/DDBJ databases">
        <title>Genomic Encyclopedia of Type Strains, Phase III (KMG-III): the genomes of soil and plant-associated and newly described type strains.</title>
        <authorList>
            <person name="Whitman W."/>
        </authorList>
    </citation>
    <scope>NUCLEOTIDE SEQUENCE [LARGE SCALE GENOMIC DNA]</scope>
    <source>
        <strain evidence="11 12">LMG 29544</strain>
    </source>
</reference>
<evidence type="ECO:0000256" key="4">
    <source>
        <dbReference type="ARBA" id="ARBA00022519"/>
    </source>
</evidence>
<dbReference type="RefSeq" id="WP_134191029.1">
    <property type="nucleotide sequence ID" value="NZ_JBHLUW010000002.1"/>
</dbReference>
<evidence type="ECO:0000256" key="8">
    <source>
        <dbReference type="ARBA" id="ARBA00023136"/>
    </source>
</evidence>
<dbReference type="InterPro" id="IPR003439">
    <property type="entry name" value="ABC_transporter-like_ATP-bd"/>
</dbReference>
<dbReference type="SUPFAM" id="SSF52540">
    <property type="entry name" value="P-loop containing nucleoside triphosphate hydrolases"/>
    <property type="match status" value="1"/>
</dbReference>
<dbReference type="PROSITE" id="PS50893">
    <property type="entry name" value="ABC_TRANSPORTER_2"/>
    <property type="match status" value="1"/>
</dbReference>
<evidence type="ECO:0000256" key="2">
    <source>
        <dbReference type="ARBA" id="ARBA00022448"/>
    </source>
</evidence>
<proteinExistence type="inferred from homology"/>
<keyword evidence="7" id="KW-1278">Translocase</keyword>
<feature type="domain" description="ABC transporter" evidence="10">
    <location>
        <begin position="82"/>
        <end position="310"/>
    </location>
</feature>
<dbReference type="SMART" id="SM00382">
    <property type="entry name" value="AAA"/>
    <property type="match status" value="1"/>
</dbReference>